<dbReference type="EMBL" id="JANAVB010039020">
    <property type="protein sequence ID" value="KAJ6800236.1"/>
    <property type="molecule type" value="Genomic_DNA"/>
</dbReference>
<sequence length="42" mass="4673">MELVVSRPHSSTGEVDPARWLSRSDRVSEFGVGKGGWPWMEG</sequence>
<proteinExistence type="predicted"/>
<comment type="caution">
    <text evidence="2">The sequence shown here is derived from an EMBL/GenBank/DDBJ whole genome shotgun (WGS) entry which is preliminary data.</text>
</comment>
<reference evidence="2" key="2">
    <citation type="submission" date="2023-04" db="EMBL/GenBank/DDBJ databases">
        <authorList>
            <person name="Bruccoleri R.E."/>
            <person name="Oakeley E.J."/>
            <person name="Faust A.-M."/>
            <person name="Dessus-Babus S."/>
            <person name="Altorfer M."/>
            <person name="Burckhardt D."/>
            <person name="Oertli M."/>
            <person name="Naumann U."/>
            <person name="Petersen F."/>
            <person name="Wong J."/>
        </authorList>
    </citation>
    <scope>NUCLEOTIDE SEQUENCE</scope>
    <source>
        <strain evidence="2">GSM-AAB239-AS_SAM_17_03QT</strain>
        <tissue evidence="2">Leaf</tissue>
    </source>
</reference>
<evidence type="ECO:0000313" key="3">
    <source>
        <dbReference type="Proteomes" id="UP001140949"/>
    </source>
</evidence>
<dbReference type="Proteomes" id="UP001140949">
    <property type="component" value="Unassembled WGS sequence"/>
</dbReference>
<evidence type="ECO:0000313" key="1">
    <source>
        <dbReference type="EMBL" id="KAJ6800236.1"/>
    </source>
</evidence>
<dbReference type="EMBL" id="JANAVB010033616">
    <property type="protein sequence ID" value="KAJ6808136.1"/>
    <property type="molecule type" value="Genomic_DNA"/>
</dbReference>
<protein>
    <submittedName>
        <fullName evidence="2">Uncharacterized protein</fullName>
    </submittedName>
</protein>
<organism evidence="2 3">
    <name type="scientific">Iris pallida</name>
    <name type="common">Sweet iris</name>
    <dbReference type="NCBI Taxonomy" id="29817"/>
    <lineage>
        <taxon>Eukaryota</taxon>
        <taxon>Viridiplantae</taxon>
        <taxon>Streptophyta</taxon>
        <taxon>Embryophyta</taxon>
        <taxon>Tracheophyta</taxon>
        <taxon>Spermatophyta</taxon>
        <taxon>Magnoliopsida</taxon>
        <taxon>Liliopsida</taxon>
        <taxon>Asparagales</taxon>
        <taxon>Iridaceae</taxon>
        <taxon>Iridoideae</taxon>
        <taxon>Irideae</taxon>
        <taxon>Iris</taxon>
    </lineage>
</organism>
<name>A0AAX6EVP9_IRIPA</name>
<gene>
    <name evidence="2" type="ORF">M6B38_168635</name>
    <name evidence="1" type="ORF">M6B38_203080</name>
</gene>
<evidence type="ECO:0000313" key="2">
    <source>
        <dbReference type="EMBL" id="KAJ6808136.1"/>
    </source>
</evidence>
<accession>A0AAX6EVP9</accession>
<reference evidence="2" key="1">
    <citation type="journal article" date="2023" name="GigaByte">
        <title>Genome assembly of the bearded iris, Iris pallida Lam.</title>
        <authorList>
            <person name="Bruccoleri R.E."/>
            <person name="Oakeley E.J."/>
            <person name="Faust A.M.E."/>
            <person name="Altorfer M."/>
            <person name="Dessus-Babus S."/>
            <person name="Burckhardt D."/>
            <person name="Oertli M."/>
            <person name="Naumann U."/>
            <person name="Petersen F."/>
            <person name="Wong J."/>
        </authorList>
    </citation>
    <scope>NUCLEOTIDE SEQUENCE</scope>
    <source>
        <strain evidence="2">GSM-AAB239-AS_SAM_17_03QT</strain>
    </source>
</reference>
<dbReference type="AlphaFoldDB" id="A0AAX6EVP9"/>
<keyword evidence="3" id="KW-1185">Reference proteome</keyword>